<feature type="region of interest" description="Disordered" evidence="1">
    <location>
        <begin position="1"/>
        <end position="37"/>
    </location>
</feature>
<evidence type="ECO:0000313" key="2">
    <source>
        <dbReference type="EMBL" id="VWB88262.1"/>
    </source>
</evidence>
<accession>A0A6P2MR50</accession>
<protein>
    <submittedName>
        <fullName evidence="2">Uncharacterized protein</fullName>
    </submittedName>
</protein>
<dbReference type="RefSeq" id="WP_174942472.1">
    <property type="nucleotide sequence ID" value="NZ_CABVPY010000027.1"/>
</dbReference>
<organism evidence="2 3">
    <name type="scientific">Burkholderia lata (strain ATCC 17760 / DSM 23089 / LMG 22485 / NCIMB 9086 / R18194 / 383)</name>
    <dbReference type="NCBI Taxonomy" id="482957"/>
    <lineage>
        <taxon>Bacteria</taxon>
        <taxon>Pseudomonadati</taxon>
        <taxon>Pseudomonadota</taxon>
        <taxon>Betaproteobacteria</taxon>
        <taxon>Burkholderiales</taxon>
        <taxon>Burkholderiaceae</taxon>
        <taxon>Burkholderia</taxon>
        <taxon>Burkholderia cepacia complex</taxon>
    </lineage>
</organism>
<evidence type="ECO:0000313" key="3">
    <source>
        <dbReference type="Proteomes" id="UP000494170"/>
    </source>
</evidence>
<proteinExistence type="predicted"/>
<dbReference type="Proteomes" id="UP000494170">
    <property type="component" value="Unassembled WGS sequence"/>
</dbReference>
<reference evidence="2 3" key="1">
    <citation type="submission" date="2019-09" db="EMBL/GenBank/DDBJ databases">
        <authorList>
            <person name="Depoorter E."/>
        </authorList>
    </citation>
    <scope>NUCLEOTIDE SEQUENCE [LARGE SCALE GENOMIC DNA]</scope>
    <source>
        <strain evidence="2">LMG 6863</strain>
    </source>
</reference>
<name>A0A6P2MR50_BURL3</name>
<sequence>MPRRWTPEQRAAQAEKIRRWKPWEQSTGPVTDDGKAAASQNALVHGLRARDWLAYRKRINDLLRACRKQLNQI</sequence>
<gene>
    <name evidence="2" type="ORF">BLA6863_04202</name>
</gene>
<dbReference type="EMBL" id="CABVPY010000027">
    <property type="protein sequence ID" value="VWB88262.1"/>
    <property type="molecule type" value="Genomic_DNA"/>
</dbReference>
<dbReference type="AlphaFoldDB" id="A0A6P2MR50"/>
<evidence type="ECO:0000256" key="1">
    <source>
        <dbReference type="SAM" id="MobiDB-lite"/>
    </source>
</evidence>